<keyword evidence="2" id="KW-1185">Reference proteome</keyword>
<dbReference type="STRING" id="36050.A0A1B8A448"/>
<dbReference type="AlphaFoldDB" id="A0A1B8A448"/>
<dbReference type="OMA" id="YVEWRIK"/>
<organism evidence="1 2">
    <name type="scientific">Fusarium poae</name>
    <dbReference type="NCBI Taxonomy" id="36050"/>
    <lineage>
        <taxon>Eukaryota</taxon>
        <taxon>Fungi</taxon>
        <taxon>Dikarya</taxon>
        <taxon>Ascomycota</taxon>
        <taxon>Pezizomycotina</taxon>
        <taxon>Sordariomycetes</taxon>
        <taxon>Hypocreomycetidae</taxon>
        <taxon>Hypocreales</taxon>
        <taxon>Nectriaceae</taxon>
        <taxon>Fusarium</taxon>
    </lineage>
</organism>
<dbReference type="EMBL" id="LYXU01000164">
    <property type="protein sequence ID" value="OBS15240.1"/>
    <property type="molecule type" value="Genomic_DNA"/>
</dbReference>
<evidence type="ECO:0000313" key="1">
    <source>
        <dbReference type="EMBL" id="OBS15240.1"/>
    </source>
</evidence>
<protein>
    <submittedName>
        <fullName evidence="1">Uncharacterized protein</fullName>
    </submittedName>
</protein>
<evidence type="ECO:0000313" key="2">
    <source>
        <dbReference type="Proteomes" id="UP000091967"/>
    </source>
</evidence>
<reference evidence="1 2" key="1">
    <citation type="submission" date="2016-06" db="EMBL/GenBank/DDBJ databases">
        <title>Living apart together: crosstalk between the core and supernumerary genomes in a fungal plant pathogen.</title>
        <authorList>
            <person name="Vanheule A."/>
            <person name="Audenaert K."/>
            <person name="Warris S."/>
            <person name="Van De Geest H."/>
            <person name="Schijlen E."/>
            <person name="Hofte M."/>
            <person name="De Saeger S."/>
            <person name="Haesaert G."/>
            <person name="Waalwijk C."/>
            <person name="Van Der Lee T."/>
        </authorList>
    </citation>
    <scope>NUCLEOTIDE SEQUENCE [LARGE SCALE GENOMIC DNA]</scope>
    <source>
        <strain evidence="1 2">2516</strain>
    </source>
</reference>
<gene>
    <name evidence="1" type="ORF">FPOA_13838</name>
</gene>
<name>A0A1B8A448_FUSPO</name>
<proteinExistence type="predicted"/>
<comment type="caution">
    <text evidence="1">The sequence shown here is derived from an EMBL/GenBank/DDBJ whole genome shotgun (WGS) entry which is preliminary data.</text>
</comment>
<dbReference type="Proteomes" id="UP000091967">
    <property type="component" value="Unassembled WGS sequence"/>
</dbReference>
<accession>A0A1B8A448</accession>
<sequence length="192" mass="21831">MYDNADPLNGWSLKEVETTFTGLATSDIYGKLYYRIRVTLKTFLERISSLSVAFELLQVDASNLSGHLENRVFDRIEVSNISDGGYLGIHQTVGIMSPLLQAPDINPHATLITLLMNVVDENMTDQDQIADATMHSPSTKRLLKFLPPNHPPTSRYDPDIIKFSYARDFVRTYDQIFKRDKLVRSRFMLVGS</sequence>